<evidence type="ECO:0000256" key="7">
    <source>
        <dbReference type="PROSITE-ProRule" id="PRU00103"/>
    </source>
</evidence>
<dbReference type="Pfam" id="PF06212">
    <property type="entry name" value="GRIM-19"/>
    <property type="match status" value="1"/>
</dbReference>
<evidence type="ECO:0000256" key="5">
    <source>
        <dbReference type="ARBA" id="ARBA00022737"/>
    </source>
</evidence>
<evidence type="ECO:0000313" key="9">
    <source>
        <dbReference type="EMBL" id="GFG36473.1"/>
    </source>
</evidence>
<dbReference type="Gene3D" id="1.25.10.10">
    <property type="entry name" value="Leucine-rich Repeat Variant"/>
    <property type="match status" value="2"/>
</dbReference>
<dbReference type="FunFam" id="1.25.10.10:FF:000070">
    <property type="entry name" value="armadillo repeat-containing protein 8 isoform X1"/>
    <property type="match status" value="1"/>
</dbReference>
<gene>
    <name evidence="9" type="ORF">Cfor_11812</name>
</gene>
<dbReference type="OrthoDB" id="5559898at2759"/>
<dbReference type="FunFam" id="1.25.10.10:FF:000061">
    <property type="entry name" value="armadillo repeat-containing protein 8 isoform X1"/>
    <property type="match status" value="1"/>
</dbReference>
<dbReference type="Pfam" id="PF00514">
    <property type="entry name" value="Arm"/>
    <property type="match status" value="1"/>
</dbReference>
<dbReference type="InterPro" id="IPR021133">
    <property type="entry name" value="HEAT_type_2"/>
</dbReference>
<dbReference type="InParanoid" id="A0A6L2PV30"/>
<evidence type="ECO:0000256" key="8">
    <source>
        <dbReference type="SAM" id="Phobius"/>
    </source>
</evidence>
<comment type="caution">
    <text evidence="9">The sequence shown here is derived from an EMBL/GenBank/DDBJ whole genome shotgun (WGS) entry which is preliminary data.</text>
</comment>
<name>A0A6L2PV30_COPFO</name>
<dbReference type="GO" id="GO:0034657">
    <property type="term" value="C:GID complex"/>
    <property type="evidence" value="ECO:0007669"/>
    <property type="project" value="TreeGrafter"/>
</dbReference>
<keyword evidence="8" id="KW-1133">Transmembrane helix</keyword>
<keyword evidence="4" id="KW-0963">Cytoplasm</keyword>
<dbReference type="EMBL" id="BLKM01000641">
    <property type="protein sequence ID" value="GFG36473.1"/>
    <property type="molecule type" value="Genomic_DNA"/>
</dbReference>
<dbReference type="Pfam" id="PF02985">
    <property type="entry name" value="HEAT"/>
    <property type="match status" value="1"/>
</dbReference>
<dbReference type="GO" id="GO:0005737">
    <property type="term" value="C:cytoplasm"/>
    <property type="evidence" value="ECO:0007669"/>
    <property type="project" value="UniProtKB-SubCell"/>
</dbReference>
<dbReference type="InterPro" id="IPR011989">
    <property type="entry name" value="ARM-like"/>
</dbReference>
<dbReference type="PANTHER" id="PTHR15651">
    <property type="entry name" value="ARMADILLO REPEAT-CONTAINING PROTEIN 8"/>
    <property type="match status" value="1"/>
</dbReference>
<dbReference type="AlphaFoldDB" id="A0A6L2PV30"/>
<dbReference type="InterPro" id="IPR000225">
    <property type="entry name" value="Armadillo"/>
</dbReference>
<feature type="repeat" description="HEAT" evidence="7">
    <location>
        <begin position="522"/>
        <end position="558"/>
    </location>
</feature>
<proteinExistence type="predicted"/>
<dbReference type="GO" id="GO:0005634">
    <property type="term" value="C:nucleus"/>
    <property type="evidence" value="ECO:0007669"/>
    <property type="project" value="UniProtKB-SubCell"/>
</dbReference>
<keyword evidence="5" id="KW-0677">Repeat</keyword>
<dbReference type="GO" id="GO:0043161">
    <property type="term" value="P:proteasome-mediated ubiquitin-dependent protein catabolic process"/>
    <property type="evidence" value="ECO:0007669"/>
    <property type="project" value="TreeGrafter"/>
</dbReference>
<dbReference type="InterPro" id="IPR009346">
    <property type="entry name" value="GRIM-19"/>
</dbReference>
<reference evidence="10" key="1">
    <citation type="submission" date="2020-01" db="EMBL/GenBank/DDBJ databases">
        <title>Draft genome sequence of the Termite Coptotermes fromosanus.</title>
        <authorList>
            <person name="Itakura S."/>
            <person name="Yosikawa Y."/>
            <person name="Umezawa K."/>
        </authorList>
    </citation>
    <scope>NUCLEOTIDE SEQUENCE [LARGE SCALE GENOMIC DNA]</scope>
</reference>
<dbReference type="InterPro" id="IPR016024">
    <property type="entry name" value="ARM-type_fold"/>
</dbReference>
<dbReference type="SMART" id="SM00185">
    <property type="entry name" value="ARM"/>
    <property type="match status" value="9"/>
</dbReference>
<evidence type="ECO:0000313" key="10">
    <source>
        <dbReference type="Proteomes" id="UP000502823"/>
    </source>
</evidence>
<accession>A0A6L2PV30</accession>
<organism evidence="9 10">
    <name type="scientific">Coptotermes formosanus</name>
    <name type="common">Formosan subterranean termite</name>
    <dbReference type="NCBI Taxonomy" id="36987"/>
    <lineage>
        <taxon>Eukaryota</taxon>
        <taxon>Metazoa</taxon>
        <taxon>Ecdysozoa</taxon>
        <taxon>Arthropoda</taxon>
        <taxon>Hexapoda</taxon>
        <taxon>Insecta</taxon>
        <taxon>Pterygota</taxon>
        <taxon>Neoptera</taxon>
        <taxon>Polyneoptera</taxon>
        <taxon>Dictyoptera</taxon>
        <taxon>Blattodea</taxon>
        <taxon>Blattoidea</taxon>
        <taxon>Termitoidae</taxon>
        <taxon>Rhinotermitidae</taxon>
        <taxon>Coptotermes</taxon>
    </lineage>
</organism>
<comment type="subcellular location">
    <subcellularLocation>
        <location evidence="2">Cytoplasm</location>
    </subcellularLocation>
    <subcellularLocation>
        <location evidence="1">Nucleus</location>
    </subcellularLocation>
</comment>
<evidence type="ECO:0000256" key="4">
    <source>
        <dbReference type="ARBA" id="ARBA00022490"/>
    </source>
</evidence>
<keyword evidence="10" id="KW-1185">Reference proteome</keyword>
<dbReference type="InterPro" id="IPR000357">
    <property type="entry name" value="HEAT"/>
</dbReference>
<keyword evidence="8" id="KW-0472">Membrane</keyword>
<keyword evidence="8" id="KW-0812">Transmembrane</keyword>
<dbReference type="SUPFAM" id="SSF48371">
    <property type="entry name" value="ARM repeat"/>
    <property type="match status" value="1"/>
</dbReference>
<dbReference type="Proteomes" id="UP000502823">
    <property type="component" value="Unassembled WGS sequence"/>
</dbReference>
<evidence type="ECO:0000256" key="6">
    <source>
        <dbReference type="ARBA" id="ARBA00023242"/>
    </source>
</evidence>
<dbReference type="PROSITE" id="PS50077">
    <property type="entry name" value="HEAT_REPEAT"/>
    <property type="match status" value="1"/>
</dbReference>
<keyword evidence="6" id="KW-0539">Nucleus</keyword>
<evidence type="ECO:0000256" key="3">
    <source>
        <dbReference type="ARBA" id="ARBA00013746"/>
    </source>
</evidence>
<dbReference type="PANTHER" id="PTHR15651:SF7">
    <property type="entry name" value="ARMADILLO REPEAT-CONTAINING PROTEIN 8"/>
    <property type="match status" value="1"/>
</dbReference>
<protein>
    <recommendedName>
        <fullName evidence="3">Armadillo repeat-containing protein 8</fullName>
    </recommendedName>
</protein>
<evidence type="ECO:0000256" key="1">
    <source>
        <dbReference type="ARBA" id="ARBA00004123"/>
    </source>
</evidence>
<evidence type="ECO:0000256" key="2">
    <source>
        <dbReference type="ARBA" id="ARBA00004496"/>
    </source>
</evidence>
<sequence>MASAARHQDMPPEGGYRPINYARIPAKKYFGGPTVILGYVGVTAVAGYVYYLTCKKVRQDSIEMRSAKLALMPLLTAERDREYLKQLRHNRDEEAKLMANVPGWVVGTWYGEPVYKTLPPDTLVTPHIKEFYAHGPESEYRRRDVECSRSYIDELYSPEGDKCLEAIVCLKNSVIGSNRQKGHVIAQGIVPRLLQLVGDNMMPTQIKVEATVTLGSLAKGTEDHVKALVDLGIVPVLINGLASEETKLIEACLRCLRTIFEFPCAPVGLICEAEDLPLHLLSLIPHSVSNQVCVATILAAGCKTADNQNLLCRQGTVPALAALLCSPHYKVQMPSLRCLANMCFQNQKVSAVVATSRYNFGGKSVPDILVGLMARDKPSEMQMAAARCITYMHRAGAVSAEDPKILYRTLPCLVRLCKKDRPCEERVTAAETLAYLTEVDTELQRLASISNHLVPTLAELLRYEPEPSHTHSVQLTPSQTAQRLEEEVKTAQDMKQAAFRAFASLGANDEDIRKKIIETDNLMDHIVSGLQDQSPQVRLAAVRCLHSLSRSVQQLRTTFQDHSVWRPLMQLLQGASDDILTVASSTLCNLLLEFSPSKEPILESGAVDLLCGLTRRQDPALRLNGIWALMNMAFQAEQKIKSQILHALGTDQIFRLLSDPEVGVLMKTLGLLRNLLSTKPHIDHIMGLHGNQIMQAVVLILEGTHSAEVKEQALCILANIGDGESAKEYIMANEDVLKKLTDYMMHSNVKLQIAAIFCISNLVWREEAGSGERQARLRDLGVYKLLQQLIMTSDTLLFDKVKTAMTQFSDA</sequence>
<dbReference type="InterPro" id="IPR038739">
    <property type="entry name" value="ARMC8/Vid28"/>
</dbReference>
<feature type="transmembrane region" description="Helical" evidence="8">
    <location>
        <begin position="29"/>
        <end position="51"/>
    </location>
</feature>